<evidence type="ECO:0000313" key="2">
    <source>
        <dbReference type="EMBL" id="KKL67450.1"/>
    </source>
</evidence>
<dbReference type="InterPro" id="IPR027417">
    <property type="entry name" value="P-loop_NTPase"/>
</dbReference>
<gene>
    <name evidence="2" type="ORF">LCGC14_2134870</name>
</gene>
<dbReference type="InterPro" id="IPR015330">
    <property type="entry name" value="DNA_primase/pol_bifunc_N"/>
</dbReference>
<dbReference type="SUPFAM" id="SSF56747">
    <property type="entry name" value="Prim-pol domain"/>
    <property type="match status" value="1"/>
</dbReference>
<protein>
    <recommendedName>
        <fullName evidence="1">DNA primase/polymerase bifunctional N-terminal domain-containing protein</fullName>
    </recommendedName>
</protein>
<sequence length="520" mass="58225">MEQGFNFFECLPDNPKDPKQKKKPLGKGWQLPENQLTVEAAQLIQSMGTLIGAAIPPGYITIDIDCHGKIDPITKKVINGKEEFAKVCDLYGIPHLEKLIKETYATESGQGGGIHLYYYHKEAEKLPYNFAPEVQAKCGTGYMIAPGSKGYKALNNNEPAELPEEFLRVPGVAIPDSPGKKGKLTIPLSKEAIEKEFYSPGAYWSHGRYYTLNRFRLPPDKVDENIGTFSISEFGFHYDFATHTGGTIWKDYAKLKGITSKETDKLFPPDKKQTVILPDEDQTPTKRVSLIRIGDLEILPLDYIIDNVFEAASLMEVFGQTGSYKTFLLIDWAICITAGISWKGHEIEKPGPVVYFAGEGASGIKRRWTAACIKYKLTEQDLPFYVSENPGEVTDQAWIFEALKEIESLEESPVLIIIDTLNMNFGDGDENSTTDMTNFMHNVNYLKQKTGATIAWAHHPGHDNKGRSRGSSVKQNALDRTYQLIKKNEIVTMECVKSKETENPENIYLSLAVVELGIFD</sequence>
<feature type="non-terminal residue" evidence="2">
    <location>
        <position position="520"/>
    </location>
</feature>
<comment type="caution">
    <text evidence="2">The sequence shown here is derived from an EMBL/GenBank/DDBJ whole genome shotgun (WGS) entry which is preliminary data.</text>
</comment>
<dbReference type="Pfam" id="PF13481">
    <property type="entry name" value="AAA_25"/>
    <property type="match status" value="1"/>
</dbReference>
<name>A0A0F9GDB4_9ZZZZ</name>
<reference evidence="2" key="1">
    <citation type="journal article" date="2015" name="Nature">
        <title>Complex archaea that bridge the gap between prokaryotes and eukaryotes.</title>
        <authorList>
            <person name="Spang A."/>
            <person name="Saw J.H."/>
            <person name="Jorgensen S.L."/>
            <person name="Zaremba-Niedzwiedzka K."/>
            <person name="Martijn J."/>
            <person name="Lind A.E."/>
            <person name="van Eijk R."/>
            <person name="Schleper C."/>
            <person name="Guy L."/>
            <person name="Ettema T.J."/>
        </authorList>
    </citation>
    <scope>NUCLEOTIDE SEQUENCE</scope>
</reference>
<dbReference type="EMBL" id="LAZR01026852">
    <property type="protein sequence ID" value="KKL67450.1"/>
    <property type="molecule type" value="Genomic_DNA"/>
</dbReference>
<organism evidence="2">
    <name type="scientific">marine sediment metagenome</name>
    <dbReference type="NCBI Taxonomy" id="412755"/>
    <lineage>
        <taxon>unclassified sequences</taxon>
        <taxon>metagenomes</taxon>
        <taxon>ecological metagenomes</taxon>
    </lineage>
</organism>
<proteinExistence type="predicted"/>
<feature type="domain" description="DNA primase/polymerase bifunctional N-terminal" evidence="1">
    <location>
        <begin position="2"/>
        <end position="164"/>
    </location>
</feature>
<dbReference type="Pfam" id="PF09250">
    <property type="entry name" value="Prim-Pol"/>
    <property type="match status" value="1"/>
</dbReference>
<accession>A0A0F9GDB4</accession>
<dbReference type="SUPFAM" id="SSF52540">
    <property type="entry name" value="P-loop containing nucleoside triphosphate hydrolases"/>
    <property type="match status" value="1"/>
</dbReference>
<dbReference type="AlphaFoldDB" id="A0A0F9GDB4"/>
<dbReference type="Gene3D" id="3.40.50.300">
    <property type="entry name" value="P-loop containing nucleotide triphosphate hydrolases"/>
    <property type="match status" value="1"/>
</dbReference>
<evidence type="ECO:0000259" key="1">
    <source>
        <dbReference type="Pfam" id="PF09250"/>
    </source>
</evidence>